<dbReference type="Proteomes" id="UP000012283">
    <property type="component" value="Unassembled WGS sequence"/>
</dbReference>
<dbReference type="Pfam" id="PF00814">
    <property type="entry name" value="TsaD"/>
    <property type="match status" value="1"/>
</dbReference>
<comment type="caution">
    <text evidence="2">The sequence shown here is derived from an EMBL/GenBank/DDBJ whole genome shotgun (WGS) entry which is preliminary data.</text>
</comment>
<dbReference type="RefSeq" id="WP_003470688.1">
    <property type="nucleotide sequence ID" value="NZ_APML01000045.1"/>
</dbReference>
<feature type="domain" description="Gcp-like" evidence="1">
    <location>
        <begin position="25"/>
        <end position="151"/>
    </location>
</feature>
<organism evidence="2 3">
    <name type="scientific">Gracilibacillus halophilus YIM-C55.5</name>
    <dbReference type="NCBI Taxonomy" id="1308866"/>
    <lineage>
        <taxon>Bacteria</taxon>
        <taxon>Bacillati</taxon>
        <taxon>Bacillota</taxon>
        <taxon>Bacilli</taxon>
        <taxon>Bacillales</taxon>
        <taxon>Bacillaceae</taxon>
        <taxon>Gracilibacillus</taxon>
    </lineage>
</organism>
<dbReference type="AlphaFoldDB" id="N4W814"/>
<proteinExistence type="predicted"/>
<keyword evidence="3" id="KW-1185">Reference proteome</keyword>
<protein>
    <submittedName>
        <fullName evidence="2">M22 family peptidase</fullName>
    </submittedName>
</protein>
<dbReference type="STRING" id="1308866.J416_10941"/>
<dbReference type="PANTHER" id="PTHR11735">
    <property type="entry name" value="TRNA N6-ADENOSINE THREONYLCARBAMOYLTRANSFERASE"/>
    <property type="match status" value="1"/>
</dbReference>
<reference evidence="2 3" key="1">
    <citation type="submission" date="2013-03" db="EMBL/GenBank/DDBJ databases">
        <title>Draft genome sequence of Gracibacillus halophilus YIM-C55.5, a moderately halophilic and thermophilic organism from the Xiaochaidamu salt lake.</title>
        <authorList>
            <person name="Sugumar T."/>
            <person name="Polireddy D.R."/>
            <person name="Antony A."/>
            <person name="Madhava Y.R."/>
            <person name="Sivakumar N."/>
        </authorList>
    </citation>
    <scope>NUCLEOTIDE SEQUENCE [LARGE SCALE GENOMIC DNA]</scope>
    <source>
        <strain evidence="2 3">YIM-C55.5</strain>
    </source>
</reference>
<gene>
    <name evidence="2" type="ORF">J416_10941</name>
</gene>
<dbReference type="OrthoDB" id="9784166at2"/>
<dbReference type="SUPFAM" id="SSF53067">
    <property type="entry name" value="Actin-like ATPase domain"/>
    <property type="match status" value="2"/>
</dbReference>
<sequence length="231" mass="25895">MNILAIDTSNQSMGVAIYKDDRIQAEYITNMKRNHSVGLMPAIDHIMNETDLAPQALDRIVVAQGPGSYTGIRIGLATAKTMAWSLNIPIVAVSSLELLAYNATLSQQLICPFFDARRGLVYTSLYEAENGTLLPKNDEENVLMTEWLEKMKQYNRSIVFLSQDIHLHQDTIEEQLGKQAIFPPEPNHLPRPGMLAKIGAEKPAVDVHGLSPNYIRLPEAEAKWLKEQEKQ</sequence>
<evidence type="ECO:0000259" key="1">
    <source>
        <dbReference type="Pfam" id="PF00814"/>
    </source>
</evidence>
<dbReference type="PATRIC" id="fig|1308866.3.peg.2219"/>
<dbReference type="NCBIfam" id="TIGR03725">
    <property type="entry name" value="T6A_YeaZ"/>
    <property type="match status" value="1"/>
</dbReference>
<dbReference type="InterPro" id="IPR043129">
    <property type="entry name" value="ATPase_NBD"/>
</dbReference>
<evidence type="ECO:0000313" key="2">
    <source>
        <dbReference type="EMBL" id="ENH96413.1"/>
    </source>
</evidence>
<dbReference type="InterPro" id="IPR000905">
    <property type="entry name" value="Gcp-like_dom"/>
</dbReference>
<accession>N4W814</accession>
<dbReference type="EMBL" id="APML01000045">
    <property type="protein sequence ID" value="ENH96413.1"/>
    <property type="molecule type" value="Genomic_DNA"/>
</dbReference>
<dbReference type="CDD" id="cd24032">
    <property type="entry name" value="ASKHA_NBD_TsaB"/>
    <property type="match status" value="1"/>
</dbReference>
<dbReference type="InterPro" id="IPR022496">
    <property type="entry name" value="T6A_TsaB"/>
</dbReference>
<dbReference type="PANTHER" id="PTHR11735:SF11">
    <property type="entry name" value="TRNA THREONYLCARBAMOYLADENOSINE BIOSYNTHESIS PROTEIN TSAB"/>
    <property type="match status" value="1"/>
</dbReference>
<dbReference type="GO" id="GO:0002949">
    <property type="term" value="P:tRNA threonylcarbamoyladenosine modification"/>
    <property type="evidence" value="ECO:0007669"/>
    <property type="project" value="InterPro"/>
</dbReference>
<name>N4W814_9BACI</name>
<dbReference type="Gene3D" id="3.30.420.40">
    <property type="match status" value="2"/>
</dbReference>
<dbReference type="GO" id="GO:0005829">
    <property type="term" value="C:cytosol"/>
    <property type="evidence" value="ECO:0007669"/>
    <property type="project" value="TreeGrafter"/>
</dbReference>
<evidence type="ECO:0000313" key="3">
    <source>
        <dbReference type="Proteomes" id="UP000012283"/>
    </source>
</evidence>
<dbReference type="eggNOG" id="COG1214">
    <property type="taxonomic scope" value="Bacteria"/>
</dbReference>